<dbReference type="PANTHER" id="PTHR10010:SF46">
    <property type="entry name" value="SODIUM-DEPENDENT PHOSPHATE TRANSPORT PROTEIN 2B"/>
    <property type="match status" value="1"/>
</dbReference>
<evidence type="ECO:0000256" key="6">
    <source>
        <dbReference type="SAM" id="Phobius"/>
    </source>
</evidence>
<dbReference type="GO" id="GO:0044341">
    <property type="term" value="P:sodium-dependent phosphate transport"/>
    <property type="evidence" value="ECO:0007669"/>
    <property type="project" value="InterPro"/>
</dbReference>
<protein>
    <submittedName>
        <fullName evidence="7">Na/Pi symporter</fullName>
    </submittedName>
</protein>
<dbReference type="Pfam" id="PF02690">
    <property type="entry name" value="Na_Pi_cotrans"/>
    <property type="match status" value="2"/>
</dbReference>
<dbReference type="AlphaFoldDB" id="A0AAP2GPZ4"/>
<keyword evidence="4 6" id="KW-1133">Transmembrane helix</keyword>
<feature type="transmembrane region" description="Helical" evidence="6">
    <location>
        <begin position="132"/>
        <end position="154"/>
    </location>
</feature>
<evidence type="ECO:0000256" key="2">
    <source>
        <dbReference type="ARBA" id="ARBA00022475"/>
    </source>
</evidence>
<organism evidence="7 8">
    <name type="scientific">Dawidia cretensis</name>
    <dbReference type="NCBI Taxonomy" id="2782350"/>
    <lineage>
        <taxon>Bacteria</taxon>
        <taxon>Pseudomonadati</taxon>
        <taxon>Bacteroidota</taxon>
        <taxon>Cytophagia</taxon>
        <taxon>Cytophagales</taxon>
        <taxon>Chryseotaleaceae</taxon>
        <taxon>Dawidia</taxon>
    </lineage>
</organism>
<proteinExistence type="predicted"/>
<keyword evidence="8" id="KW-1185">Reference proteome</keyword>
<dbReference type="GO" id="GO:0005886">
    <property type="term" value="C:plasma membrane"/>
    <property type="evidence" value="ECO:0007669"/>
    <property type="project" value="UniProtKB-SubCell"/>
</dbReference>
<comment type="subcellular location">
    <subcellularLocation>
        <location evidence="1">Cell membrane</location>
        <topology evidence="1">Multi-pass membrane protein</topology>
    </subcellularLocation>
</comment>
<feature type="transmembrane region" description="Helical" evidence="6">
    <location>
        <begin position="103"/>
        <end position="125"/>
    </location>
</feature>
<dbReference type="RefSeq" id="WP_254084342.1">
    <property type="nucleotide sequence ID" value="NZ_JAHESE010000008.1"/>
</dbReference>
<comment type="caution">
    <text evidence="7">The sequence shown here is derived from an EMBL/GenBank/DDBJ whole genome shotgun (WGS) entry which is preliminary data.</text>
</comment>
<name>A0AAP2GPZ4_9BACT</name>
<feature type="transmembrane region" description="Helical" evidence="6">
    <location>
        <begin position="279"/>
        <end position="297"/>
    </location>
</feature>
<sequence length="322" mass="34779">MDTLEIILGITAGLALFLYGVTRLSFGLKKIAGDRMKRILERFTQNVLVAILSGTVVTMLLDSSSVTIIMVIALVNAGLVSFPRAIGVIMGANIGTTLSSQLFAFQIDEYSAILLIVGFFIYFVTKRKTMKYVGLLLFGFGLIFFGLGLMGHAVEPLKESDQFTHWLSSLENPWKGVLFGGLITLIIQSSSATMGIVITLANQDMISLAVGVSIMLGAEIGTCADTLMASLGRSRDALRAGVFHVAFNIISVLIGILLYRSLAELAVWISPGQNHARQIANAHVLFNVGGVLLFAWFTRPIARLLERIIPDKIGRTARAATG</sequence>
<feature type="transmembrane region" description="Helical" evidence="6">
    <location>
        <begin position="237"/>
        <end position="259"/>
    </location>
</feature>
<feature type="transmembrane region" description="Helical" evidence="6">
    <location>
        <begin position="47"/>
        <end position="75"/>
    </location>
</feature>
<dbReference type="EMBL" id="JAHESE010000008">
    <property type="protein sequence ID" value="MBT1708749.1"/>
    <property type="molecule type" value="Genomic_DNA"/>
</dbReference>
<feature type="transmembrane region" description="Helical" evidence="6">
    <location>
        <begin position="174"/>
        <end position="198"/>
    </location>
</feature>
<reference evidence="7 8" key="1">
    <citation type="submission" date="2021-05" db="EMBL/GenBank/DDBJ databases">
        <title>A Polyphasic approach of four new species of the genus Ohtaekwangia: Ohtaekwangia histidinii sp. nov., Ohtaekwangia cretensis sp. nov., Ohtaekwangia indiensis sp. nov., Ohtaekwangia reichenbachii sp. nov. from diverse environment.</title>
        <authorList>
            <person name="Octaviana S."/>
        </authorList>
    </citation>
    <scope>NUCLEOTIDE SEQUENCE [LARGE SCALE GENOMIC DNA]</scope>
    <source>
        <strain evidence="7 8">PWU5</strain>
    </source>
</reference>
<dbReference type="NCBIfam" id="TIGR00704">
    <property type="entry name" value="NaPi_cotrn_rel"/>
    <property type="match status" value="1"/>
</dbReference>
<evidence type="ECO:0000313" key="7">
    <source>
        <dbReference type="EMBL" id="MBT1708749.1"/>
    </source>
</evidence>
<evidence type="ECO:0000256" key="4">
    <source>
        <dbReference type="ARBA" id="ARBA00022989"/>
    </source>
</evidence>
<gene>
    <name evidence="7" type="ORF">KK062_10965</name>
</gene>
<dbReference type="InterPro" id="IPR003841">
    <property type="entry name" value="Na/Pi_transpt"/>
</dbReference>
<dbReference type="PANTHER" id="PTHR10010">
    <property type="entry name" value="SOLUTE CARRIER FAMILY 34 SODIUM PHOSPHATE , MEMBER 2-RELATED"/>
    <property type="match status" value="1"/>
</dbReference>
<evidence type="ECO:0000256" key="1">
    <source>
        <dbReference type="ARBA" id="ARBA00004651"/>
    </source>
</evidence>
<evidence type="ECO:0000256" key="5">
    <source>
        <dbReference type="ARBA" id="ARBA00023136"/>
    </source>
</evidence>
<evidence type="ECO:0000256" key="3">
    <source>
        <dbReference type="ARBA" id="ARBA00022692"/>
    </source>
</evidence>
<dbReference type="NCBIfam" id="NF037997">
    <property type="entry name" value="Na_Pi_symport"/>
    <property type="match status" value="1"/>
</dbReference>
<keyword evidence="5 6" id="KW-0472">Membrane</keyword>
<dbReference type="Proteomes" id="UP001319080">
    <property type="component" value="Unassembled WGS sequence"/>
</dbReference>
<dbReference type="InterPro" id="IPR004633">
    <property type="entry name" value="NaPi_cotrn-rel/YqeW-like"/>
</dbReference>
<dbReference type="GO" id="GO:0005436">
    <property type="term" value="F:sodium:phosphate symporter activity"/>
    <property type="evidence" value="ECO:0007669"/>
    <property type="project" value="InterPro"/>
</dbReference>
<feature type="transmembrane region" description="Helical" evidence="6">
    <location>
        <begin position="6"/>
        <end position="26"/>
    </location>
</feature>
<accession>A0AAP2GPZ4</accession>
<evidence type="ECO:0000313" key="8">
    <source>
        <dbReference type="Proteomes" id="UP001319080"/>
    </source>
</evidence>
<keyword evidence="3 6" id="KW-0812">Transmembrane</keyword>
<keyword evidence="2" id="KW-1003">Cell membrane</keyword>